<keyword evidence="4" id="KW-1185">Reference proteome</keyword>
<dbReference type="Proteomes" id="UP000792457">
    <property type="component" value="Unassembled WGS sequence"/>
</dbReference>
<sequence>MAGHYGAEKTTQKISSQYYWLGMHRQIREYVKECLECQRYKPDNMKSSGLLETPVQNQRFEDNATWWIELFPLMEATAEACAKCILEEVVLQYGTPRRVISDNGPQFASDFPST</sequence>
<dbReference type="Gene3D" id="3.30.420.10">
    <property type="entry name" value="Ribonuclease H-like superfamily/Ribonuclease H"/>
    <property type="match status" value="1"/>
</dbReference>
<dbReference type="PROSITE" id="PS50994">
    <property type="entry name" value="INTEGRASE"/>
    <property type="match status" value="1"/>
</dbReference>
<dbReference type="InterPro" id="IPR001584">
    <property type="entry name" value="Integrase_cat-core"/>
</dbReference>
<proteinExistence type="predicted"/>
<dbReference type="GO" id="GO:0015074">
    <property type="term" value="P:DNA integration"/>
    <property type="evidence" value="ECO:0007669"/>
    <property type="project" value="InterPro"/>
</dbReference>
<dbReference type="GO" id="GO:0003964">
    <property type="term" value="F:RNA-directed DNA polymerase activity"/>
    <property type="evidence" value="ECO:0007669"/>
    <property type="project" value="UniProtKB-EC"/>
</dbReference>
<dbReference type="InterPro" id="IPR041588">
    <property type="entry name" value="Integrase_H2C2"/>
</dbReference>
<dbReference type="PANTHER" id="PTHR37984:SF5">
    <property type="entry name" value="PROTEIN NYNRIN-LIKE"/>
    <property type="match status" value="1"/>
</dbReference>
<gene>
    <name evidence="3" type="ORF">J437_LFUL014418</name>
</gene>
<dbReference type="PANTHER" id="PTHR37984">
    <property type="entry name" value="PROTEIN CBG26694"/>
    <property type="match status" value="1"/>
</dbReference>
<dbReference type="EC" id="2.7.7.49" evidence="1"/>
<dbReference type="EMBL" id="KZ308361">
    <property type="protein sequence ID" value="KAG8228183.1"/>
    <property type="molecule type" value="Genomic_DNA"/>
</dbReference>
<protein>
    <recommendedName>
        <fullName evidence="1">RNA-directed DNA polymerase</fullName>
        <ecNumber evidence="1">2.7.7.49</ecNumber>
    </recommendedName>
</protein>
<name>A0A8K0P0I5_LADFU</name>
<accession>A0A8K0P0I5</accession>
<dbReference type="InterPro" id="IPR050951">
    <property type="entry name" value="Retrovirus_Pol_polyprotein"/>
</dbReference>
<dbReference type="InterPro" id="IPR036397">
    <property type="entry name" value="RNaseH_sf"/>
</dbReference>
<evidence type="ECO:0000313" key="4">
    <source>
        <dbReference type="Proteomes" id="UP000792457"/>
    </source>
</evidence>
<evidence type="ECO:0000256" key="1">
    <source>
        <dbReference type="ARBA" id="ARBA00012493"/>
    </source>
</evidence>
<reference evidence="3" key="2">
    <citation type="submission" date="2017-10" db="EMBL/GenBank/DDBJ databases">
        <title>Ladona fulva Genome sequencing and assembly.</title>
        <authorList>
            <person name="Murali S."/>
            <person name="Richards S."/>
            <person name="Bandaranaike D."/>
            <person name="Bellair M."/>
            <person name="Blankenburg K."/>
            <person name="Chao H."/>
            <person name="Dinh H."/>
            <person name="Doddapaneni H."/>
            <person name="Dugan-Rocha S."/>
            <person name="Elkadiri S."/>
            <person name="Gnanaolivu R."/>
            <person name="Hernandez B."/>
            <person name="Skinner E."/>
            <person name="Javaid M."/>
            <person name="Lee S."/>
            <person name="Li M."/>
            <person name="Ming W."/>
            <person name="Munidasa M."/>
            <person name="Muniz J."/>
            <person name="Nguyen L."/>
            <person name="Hughes D."/>
            <person name="Osuji N."/>
            <person name="Pu L.-L."/>
            <person name="Puazo M."/>
            <person name="Qu C."/>
            <person name="Quiroz J."/>
            <person name="Raj R."/>
            <person name="Weissenberger G."/>
            <person name="Xin Y."/>
            <person name="Zou X."/>
            <person name="Han Y."/>
            <person name="Worley K."/>
            <person name="Muzny D."/>
            <person name="Gibbs R."/>
        </authorList>
    </citation>
    <scope>NUCLEOTIDE SEQUENCE</scope>
    <source>
        <strain evidence="3">Sampled in the wild</strain>
    </source>
</reference>
<evidence type="ECO:0000259" key="2">
    <source>
        <dbReference type="PROSITE" id="PS50994"/>
    </source>
</evidence>
<dbReference type="SUPFAM" id="SSF53098">
    <property type="entry name" value="Ribonuclease H-like"/>
    <property type="match status" value="1"/>
</dbReference>
<organism evidence="3 4">
    <name type="scientific">Ladona fulva</name>
    <name type="common">Scarce chaser dragonfly</name>
    <name type="synonym">Libellula fulva</name>
    <dbReference type="NCBI Taxonomy" id="123851"/>
    <lineage>
        <taxon>Eukaryota</taxon>
        <taxon>Metazoa</taxon>
        <taxon>Ecdysozoa</taxon>
        <taxon>Arthropoda</taxon>
        <taxon>Hexapoda</taxon>
        <taxon>Insecta</taxon>
        <taxon>Pterygota</taxon>
        <taxon>Palaeoptera</taxon>
        <taxon>Odonata</taxon>
        <taxon>Epiprocta</taxon>
        <taxon>Anisoptera</taxon>
        <taxon>Libelluloidea</taxon>
        <taxon>Libellulidae</taxon>
        <taxon>Ladona</taxon>
    </lineage>
</organism>
<dbReference type="AlphaFoldDB" id="A0A8K0P0I5"/>
<dbReference type="InterPro" id="IPR012337">
    <property type="entry name" value="RNaseH-like_sf"/>
</dbReference>
<feature type="domain" description="Integrase catalytic" evidence="2">
    <location>
        <begin position="32"/>
        <end position="114"/>
    </location>
</feature>
<dbReference type="OrthoDB" id="425619at2759"/>
<comment type="caution">
    <text evidence="3">The sequence shown here is derived from an EMBL/GenBank/DDBJ whole genome shotgun (WGS) entry which is preliminary data.</text>
</comment>
<dbReference type="GO" id="GO:0003676">
    <property type="term" value="F:nucleic acid binding"/>
    <property type="evidence" value="ECO:0007669"/>
    <property type="project" value="InterPro"/>
</dbReference>
<reference evidence="3" key="1">
    <citation type="submission" date="2013-04" db="EMBL/GenBank/DDBJ databases">
        <authorList>
            <person name="Qu J."/>
            <person name="Murali S.C."/>
            <person name="Bandaranaike D."/>
            <person name="Bellair M."/>
            <person name="Blankenburg K."/>
            <person name="Chao H."/>
            <person name="Dinh H."/>
            <person name="Doddapaneni H."/>
            <person name="Downs B."/>
            <person name="Dugan-Rocha S."/>
            <person name="Elkadiri S."/>
            <person name="Gnanaolivu R.D."/>
            <person name="Hernandez B."/>
            <person name="Javaid M."/>
            <person name="Jayaseelan J.C."/>
            <person name="Lee S."/>
            <person name="Li M."/>
            <person name="Ming W."/>
            <person name="Munidasa M."/>
            <person name="Muniz J."/>
            <person name="Nguyen L."/>
            <person name="Ongeri F."/>
            <person name="Osuji N."/>
            <person name="Pu L.-L."/>
            <person name="Puazo M."/>
            <person name="Qu C."/>
            <person name="Quiroz J."/>
            <person name="Raj R."/>
            <person name="Weissenberger G."/>
            <person name="Xin Y."/>
            <person name="Zou X."/>
            <person name="Han Y."/>
            <person name="Richards S."/>
            <person name="Worley K."/>
            <person name="Muzny D."/>
            <person name="Gibbs R."/>
        </authorList>
    </citation>
    <scope>NUCLEOTIDE SEQUENCE</scope>
    <source>
        <strain evidence="3">Sampled in the wild</strain>
    </source>
</reference>
<dbReference type="Gene3D" id="1.10.340.70">
    <property type="match status" value="1"/>
</dbReference>
<evidence type="ECO:0000313" key="3">
    <source>
        <dbReference type="EMBL" id="KAG8228183.1"/>
    </source>
</evidence>
<dbReference type="Pfam" id="PF17921">
    <property type="entry name" value="Integrase_H2C2"/>
    <property type="match status" value="1"/>
</dbReference>